<dbReference type="HOGENOM" id="CLU_012192_0_0_6"/>
<evidence type="ECO:0000256" key="5">
    <source>
        <dbReference type="ARBA" id="ARBA00012040"/>
    </source>
</evidence>
<feature type="domain" description="Acyl-CoA dehydrogenase/oxidase N-terminal" evidence="14">
    <location>
        <begin position="90"/>
        <end position="200"/>
    </location>
</feature>
<dbReference type="GO" id="GO:0004466">
    <property type="term" value="F:long-chain fatty acyl-CoA dehydrogenase activity"/>
    <property type="evidence" value="ECO:0007669"/>
    <property type="project" value="UniProtKB-EC"/>
</dbReference>
<dbReference type="PANTHER" id="PTHR48083">
    <property type="entry name" value="MEDIUM-CHAIN SPECIFIC ACYL-COA DEHYDROGENASE, MITOCHONDRIAL-RELATED"/>
    <property type="match status" value="1"/>
</dbReference>
<dbReference type="InterPro" id="IPR009075">
    <property type="entry name" value="AcylCo_DH/oxidase_C"/>
</dbReference>
<evidence type="ECO:0000256" key="3">
    <source>
        <dbReference type="ARBA" id="ARBA00009347"/>
    </source>
</evidence>
<name>A0A0E2Z718_9GAMM</name>
<evidence type="ECO:0000256" key="11">
    <source>
        <dbReference type="ARBA" id="ARBA00049247"/>
    </source>
</evidence>
<dbReference type="InterPro" id="IPR036250">
    <property type="entry name" value="AcylCo_DH-like_C"/>
</dbReference>
<dbReference type="Proteomes" id="UP000028839">
    <property type="component" value="Unassembled WGS sequence"/>
</dbReference>
<dbReference type="SUPFAM" id="SSF47203">
    <property type="entry name" value="Acyl-CoA dehydrogenase C-terminal domain-like"/>
    <property type="match status" value="1"/>
</dbReference>
<dbReference type="Pfam" id="PF00441">
    <property type="entry name" value="Acyl-CoA_dh_1"/>
    <property type="match status" value="1"/>
</dbReference>
<comment type="similarity">
    <text evidence="3">Belongs to the acyl-CoA dehydrogenase family.</text>
</comment>
<evidence type="ECO:0000259" key="15">
    <source>
        <dbReference type="Pfam" id="PF09317"/>
    </source>
</evidence>
<dbReference type="InterPro" id="IPR013786">
    <property type="entry name" value="AcylCoA_DH/ox_N"/>
</dbReference>
<keyword evidence="8" id="KW-0274">FAD</keyword>
<dbReference type="PANTHER" id="PTHR48083:SF33">
    <property type="entry name" value="ACYL-COENZYME A DEHYDROGENASE"/>
    <property type="match status" value="1"/>
</dbReference>
<dbReference type="EC" id="1.3.8.8" evidence="5"/>
<feature type="domain" description="Acyl-CoA dehydrogenase C-terminal bacterial-type" evidence="15">
    <location>
        <begin position="481"/>
        <end position="761"/>
    </location>
</feature>
<dbReference type="UniPathway" id="UPA00659"/>
<dbReference type="Pfam" id="PF02771">
    <property type="entry name" value="Acyl-CoA_dh_N"/>
    <property type="match status" value="1"/>
</dbReference>
<comment type="catalytic activity">
    <reaction evidence="11">
        <text>a long-chain 2,3-saturated fatty acyl-CoA + oxidized [electron-transfer flavoprotein] + H(+) = a long-chain (2E)-enoyl-CoA + reduced [electron-transfer flavoprotein]</text>
        <dbReference type="Rhea" id="RHEA:17721"/>
        <dbReference type="Rhea" id="RHEA-COMP:10685"/>
        <dbReference type="Rhea" id="RHEA-COMP:10686"/>
        <dbReference type="ChEBI" id="CHEBI:15378"/>
        <dbReference type="ChEBI" id="CHEBI:57692"/>
        <dbReference type="ChEBI" id="CHEBI:58307"/>
        <dbReference type="ChEBI" id="CHEBI:83721"/>
        <dbReference type="ChEBI" id="CHEBI:83727"/>
        <dbReference type="EC" id="1.3.8.8"/>
    </reaction>
</comment>
<dbReference type="CDD" id="cd00567">
    <property type="entry name" value="ACAD"/>
    <property type="match status" value="1"/>
</dbReference>
<sequence length="781" mass="86650">MLPPIPRKERVTCLVINHRGLRMVNFFLSLRRNLISRPVLKRVRRVLPPLSETEEQALHAGTVGWEAELFSGKPNWQYLHDLPKPRLTEEEQAFLEGPTETLCGLLNDWEINHERKDLPLEAWQFIKNNGFWGMIIPKAYGGLEFSALAHSSVIGKLASRSVTAAVTVMVPNSLGPSELLLLYGTEEQKSHYLPRLARGEELPCFAMTGPTAGSDAASMPDSGVVCYGDYQGKRTLGMRVSWNKRYITLGPIATVLGLAFHLYDPDHLLGEQEDIGITLALVPTETPGVQIGRRHYPSYQAFQNGPTTGQEVFMPLEWIIGGQERAGQGWQMLMECLGVGRSVSLPSMSTGAAKLCARATGAYARVRKQFRLPIGKFEGVEEVLTRIAGNAYLLDALRTATTAAVDQGDKPSTLSAIAKYHSTMRMRETINDAMDVHGGKAVCEGPSNYLANSYHAIPVSITVEGANILTRSMIIFGQGAIRCHPYLLKEMQAAQNPDEKEGLVAFDQAIFGHMGFLLCNFGRAWWHNLSGGRWSPVPEAEVTVDYYYRQLGRMSASFALVADLTSLILGGELKRREKISARLGDCLSHLYLLSCLLKRFKDDGQPREDIPLLHWCGQRELYLIQQTLDEILANYPSRPVGGLLRWVLFPWGRRFGKPSDDVGRQCAALLLSPSSSRDRLTAGVFLGSREKDPIAHLEEAFKTVIAADEANKKLRRAAKERGLKSLSLEEAVSRGVISEVEAKLAEKAEKLTWEIITVDDFSPEELSGEQVLRREQILSGG</sequence>
<evidence type="ECO:0000256" key="7">
    <source>
        <dbReference type="ARBA" id="ARBA00022630"/>
    </source>
</evidence>
<comment type="caution">
    <text evidence="16">The sequence shown here is derived from an EMBL/GenBank/DDBJ whole genome shotgun (WGS) entry which is preliminary data.</text>
</comment>
<evidence type="ECO:0000256" key="2">
    <source>
        <dbReference type="ARBA" id="ARBA00005005"/>
    </source>
</evidence>
<dbReference type="Pfam" id="PF02770">
    <property type="entry name" value="Acyl-CoA_dh_M"/>
    <property type="match status" value="1"/>
</dbReference>
<accession>A0A0E2Z718</accession>
<comment type="pathway">
    <text evidence="2">Lipid metabolism; fatty acid beta-oxidation.</text>
</comment>
<evidence type="ECO:0000313" key="17">
    <source>
        <dbReference type="Proteomes" id="UP000028839"/>
    </source>
</evidence>
<evidence type="ECO:0000256" key="6">
    <source>
        <dbReference type="ARBA" id="ARBA00020144"/>
    </source>
</evidence>
<evidence type="ECO:0000259" key="12">
    <source>
        <dbReference type="Pfam" id="PF00441"/>
    </source>
</evidence>
<evidence type="ECO:0000256" key="10">
    <source>
        <dbReference type="ARBA" id="ARBA00047882"/>
    </source>
</evidence>
<keyword evidence="7" id="KW-0285">Flavoprotein</keyword>
<evidence type="ECO:0000256" key="1">
    <source>
        <dbReference type="ARBA" id="ARBA00001974"/>
    </source>
</evidence>
<reference evidence="16 17" key="1">
    <citation type="submission" date="2014-07" db="EMBL/GenBank/DDBJ databases">
        <title>Comparative analysis of Nitrosococcus oceani genome inventories of strains from Pacific and Atlantic gyres.</title>
        <authorList>
            <person name="Lim C.K."/>
            <person name="Wang L."/>
            <person name="Sayavedra-Soto L.A."/>
            <person name="Klotz M.G."/>
        </authorList>
    </citation>
    <scope>NUCLEOTIDE SEQUENCE [LARGE SCALE GENOMIC DNA]</scope>
    <source>
        <strain evidence="16 17">C-27</strain>
    </source>
</reference>
<dbReference type="Pfam" id="PF09317">
    <property type="entry name" value="ACDH_C"/>
    <property type="match status" value="1"/>
</dbReference>
<dbReference type="Gene3D" id="1.20.140.10">
    <property type="entry name" value="Butyryl-CoA Dehydrogenase, subunit A, domain 3"/>
    <property type="match status" value="1"/>
</dbReference>
<comment type="cofactor">
    <cofactor evidence="1">
        <name>FAD</name>
        <dbReference type="ChEBI" id="CHEBI:57692"/>
    </cofactor>
</comment>
<dbReference type="InterPro" id="IPR050741">
    <property type="entry name" value="Acyl-CoA_dehydrogenase"/>
</dbReference>
<evidence type="ECO:0000256" key="9">
    <source>
        <dbReference type="ARBA" id="ARBA00023002"/>
    </source>
</evidence>
<dbReference type="InterPro" id="IPR006091">
    <property type="entry name" value="Acyl-CoA_Oxase/DH_mid-dom"/>
</dbReference>
<dbReference type="FunFam" id="1.20.140.10:FF:000009">
    <property type="entry name" value="Acyl-CoA dehydrogenase"/>
    <property type="match status" value="1"/>
</dbReference>
<dbReference type="GO" id="GO:0050660">
    <property type="term" value="F:flavin adenine dinucleotide binding"/>
    <property type="evidence" value="ECO:0007669"/>
    <property type="project" value="InterPro"/>
</dbReference>
<dbReference type="NCBIfam" id="NF009586">
    <property type="entry name" value="PRK13026.1"/>
    <property type="match status" value="1"/>
</dbReference>
<feature type="domain" description="Acyl-CoA dehydrogenase/oxidase C-terminal" evidence="12">
    <location>
        <begin position="327"/>
        <end position="474"/>
    </location>
</feature>
<dbReference type="InterPro" id="IPR015396">
    <property type="entry name" value="FadE_C"/>
</dbReference>
<dbReference type="FunFam" id="1.10.540.10:FF:000004">
    <property type="entry name" value="Acyl-CoA dehydrogenase"/>
    <property type="match status" value="1"/>
</dbReference>
<dbReference type="EMBL" id="JPGN01000055">
    <property type="protein sequence ID" value="KFI19320.1"/>
    <property type="molecule type" value="Genomic_DNA"/>
</dbReference>
<dbReference type="InterPro" id="IPR037069">
    <property type="entry name" value="AcylCoA_DH/ox_N_sf"/>
</dbReference>
<evidence type="ECO:0000259" key="13">
    <source>
        <dbReference type="Pfam" id="PF02770"/>
    </source>
</evidence>
<organism evidence="16 17">
    <name type="scientific">Nitrosococcus oceani C-27</name>
    <dbReference type="NCBI Taxonomy" id="314279"/>
    <lineage>
        <taxon>Bacteria</taxon>
        <taxon>Pseudomonadati</taxon>
        <taxon>Pseudomonadota</taxon>
        <taxon>Gammaproteobacteria</taxon>
        <taxon>Chromatiales</taxon>
        <taxon>Chromatiaceae</taxon>
        <taxon>Nitrosococcus</taxon>
    </lineage>
</organism>
<protein>
    <recommendedName>
        <fullName evidence="6">Acyl-coenzyme A dehydrogenase</fullName>
        <ecNumber evidence="4">1.3.8.7</ecNumber>
        <ecNumber evidence="5">1.3.8.8</ecNumber>
    </recommendedName>
</protein>
<keyword evidence="9" id="KW-0560">Oxidoreductase</keyword>
<gene>
    <name evidence="16" type="primary">fadE</name>
    <name evidence="16" type="ORF">IB75_09220</name>
</gene>
<dbReference type="GO" id="GO:0033539">
    <property type="term" value="P:fatty acid beta-oxidation using acyl-CoA dehydrogenase"/>
    <property type="evidence" value="ECO:0007669"/>
    <property type="project" value="InterPro"/>
</dbReference>
<dbReference type="InterPro" id="IPR009100">
    <property type="entry name" value="AcylCoA_DH/oxidase_NM_dom_sf"/>
</dbReference>
<dbReference type="AlphaFoldDB" id="A0A0E2Z718"/>
<dbReference type="GO" id="GO:0070991">
    <property type="term" value="F:medium-chain fatty acyl-CoA dehydrogenase activity"/>
    <property type="evidence" value="ECO:0007669"/>
    <property type="project" value="UniProtKB-EC"/>
</dbReference>
<dbReference type="Gene3D" id="2.40.110.10">
    <property type="entry name" value="Butyryl-CoA Dehydrogenase, subunit A, domain 2"/>
    <property type="match status" value="1"/>
</dbReference>
<evidence type="ECO:0000313" key="16">
    <source>
        <dbReference type="EMBL" id="KFI19320.1"/>
    </source>
</evidence>
<dbReference type="GO" id="GO:0005737">
    <property type="term" value="C:cytoplasm"/>
    <property type="evidence" value="ECO:0007669"/>
    <property type="project" value="TreeGrafter"/>
</dbReference>
<feature type="domain" description="Acyl-CoA oxidase/dehydrogenase middle" evidence="13">
    <location>
        <begin position="204"/>
        <end position="295"/>
    </location>
</feature>
<evidence type="ECO:0000259" key="14">
    <source>
        <dbReference type="Pfam" id="PF02771"/>
    </source>
</evidence>
<dbReference type="InterPro" id="IPR046373">
    <property type="entry name" value="Acyl-CoA_Oxase/DH_mid-dom_sf"/>
</dbReference>
<dbReference type="NCBIfam" id="NF007000">
    <property type="entry name" value="PRK09463.1"/>
    <property type="match status" value="1"/>
</dbReference>
<dbReference type="EC" id="1.3.8.7" evidence="4"/>
<evidence type="ECO:0000256" key="4">
    <source>
        <dbReference type="ARBA" id="ARBA00012033"/>
    </source>
</evidence>
<comment type="catalytic activity">
    <reaction evidence="10">
        <text>a medium-chain 2,3-saturated fatty acyl-CoA + oxidized [electron-transfer flavoprotein] + H(+) = a medium-chain (2E)-enoyl-CoA + reduced [electron-transfer flavoprotein]</text>
        <dbReference type="Rhea" id="RHEA:14477"/>
        <dbReference type="Rhea" id="RHEA-COMP:10685"/>
        <dbReference type="Rhea" id="RHEA-COMP:10686"/>
        <dbReference type="ChEBI" id="CHEBI:15378"/>
        <dbReference type="ChEBI" id="CHEBI:57692"/>
        <dbReference type="ChEBI" id="CHEBI:58307"/>
        <dbReference type="ChEBI" id="CHEBI:83723"/>
        <dbReference type="ChEBI" id="CHEBI:83726"/>
        <dbReference type="EC" id="1.3.8.7"/>
    </reaction>
</comment>
<dbReference type="SUPFAM" id="SSF56645">
    <property type="entry name" value="Acyl-CoA dehydrogenase NM domain-like"/>
    <property type="match status" value="1"/>
</dbReference>
<dbReference type="Gene3D" id="1.10.540.10">
    <property type="entry name" value="Acyl-CoA dehydrogenase/oxidase, N-terminal domain"/>
    <property type="match status" value="1"/>
</dbReference>
<proteinExistence type="inferred from homology"/>
<evidence type="ECO:0000256" key="8">
    <source>
        <dbReference type="ARBA" id="ARBA00022827"/>
    </source>
</evidence>